<gene>
    <name evidence="2" type="ORF">PLEPLA_LOCUS16617</name>
</gene>
<evidence type="ECO:0000313" key="3">
    <source>
        <dbReference type="Proteomes" id="UP001153269"/>
    </source>
</evidence>
<protein>
    <submittedName>
        <fullName evidence="2">Uncharacterized protein</fullName>
    </submittedName>
</protein>
<accession>A0A9N7YK73</accession>
<sequence>MLLINQPTIRQKEEHTSKCTIVCPERVALLEVVGRERVAPLEVYVAEIKKTTSRFRFIPVIIIISSVIVLLVVFIYFRRKRTCFASPVNMKGVEEQAPVGE</sequence>
<dbReference type="AlphaFoldDB" id="A0A9N7YK73"/>
<evidence type="ECO:0000256" key="1">
    <source>
        <dbReference type="SAM" id="Phobius"/>
    </source>
</evidence>
<dbReference type="Proteomes" id="UP001153269">
    <property type="component" value="Unassembled WGS sequence"/>
</dbReference>
<reference evidence="2" key="1">
    <citation type="submission" date="2020-03" db="EMBL/GenBank/DDBJ databases">
        <authorList>
            <person name="Weist P."/>
        </authorList>
    </citation>
    <scope>NUCLEOTIDE SEQUENCE</scope>
</reference>
<feature type="transmembrane region" description="Helical" evidence="1">
    <location>
        <begin position="57"/>
        <end position="77"/>
    </location>
</feature>
<keyword evidence="1" id="KW-0812">Transmembrane</keyword>
<name>A0A9N7YK73_PLEPL</name>
<keyword evidence="1" id="KW-0472">Membrane</keyword>
<evidence type="ECO:0000313" key="2">
    <source>
        <dbReference type="EMBL" id="CAB1428643.1"/>
    </source>
</evidence>
<keyword evidence="3" id="KW-1185">Reference proteome</keyword>
<organism evidence="2 3">
    <name type="scientific">Pleuronectes platessa</name>
    <name type="common">European plaice</name>
    <dbReference type="NCBI Taxonomy" id="8262"/>
    <lineage>
        <taxon>Eukaryota</taxon>
        <taxon>Metazoa</taxon>
        <taxon>Chordata</taxon>
        <taxon>Craniata</taxon>
        <taxon>Vertebrata</taxon>
        <taxon>Euteleostomi</taxon>
        <taxon>Actinopterygii</taxon>
        <taxon>Neopterygii</taxon>
        <taxon>Teleostei</taxon>
        <taxon>Neoteleostei</taxon>
        <taxon>Acanthomorphata</taxon>
        <taxon>Carangaria</taxon>
        <taxon>Pleuronectiformes</taxon>
        <taxon>Pleuronectoidei</taxon>
        <taxon>Pleuronectidae</taxon>
        <taxon>Pleuronectes</taxon>
    </lineage>
</organism>
<keyword evidence="1" id="KW-1133">Transmembrane helix</keyword>
<dbReference type="EMBL" id="CADEAL010001076">
    <property type="protein sequence ID" value="CAB1428643.1"/>
    <property type="molecule type" value="Genomic_DNA"/>
</dbReference>
<proteinExistence type="predicted"/>
<comment type="caution">
    <text evidence="2">The sequence shown here is derived from an EMBL/GenBank/DDBJ whole genome shotgun (WGS) entry which is preliminary data.</text>
</comment>